<reference evidence="1" key="1">
    <citation type="submission" date="2018-05" db="EMBL/GenBank/DDBJ databases">
        <authorList>
            <person name="Lanie J.A."/>
            <person name="Ng W.-L."/>
            <person name="Kazmierczak K.M."/>
            <person name="Andrzejewski T.M."/>
            <person name="Davidsen T.M."/>
            <person name="Wayne K.J."/>
            <person name="Tettelin H."/>
            <person name="Glass J.I."/>
            <person name="Rusch D."/>
            <person name="Podicherti R."/>
            <person name="Tsui H.-C.T."/>
            <person name="Winkler M.E."/>
        </authorList>
    </citation>
    <scope>NUCLEOTIDE SEQUENCE</scope>
</reference>
<gene>
    <name evidence="1" type="ORF">METZ01_LOCUS129909</name>
</gene>
<proteinExistence type="predicted"/>
<organism evidence="1">
    <name type="scientific">marine metagenome</name>
    <dbReference type="NCBI Taxonomy" id="408172"/>
    <lineage>
        <taxon>unclassified sequences</taxon>
        <taxon>metagenomes</taxon>
        <taxon>ecological metagenomes</taxon>
    </lineage>
</organism>
<evidence type="ECO:0000313" key="1">
    <source>
        <dbReference type="EMBL" id="SVA77055.1"/>
    </source>
</evidence>
<dbReference type="AlphaFoldDB" id="A0A381YJB0"/>
<protein>
    <submittedName>
        <fullName evidence="1">Uncharacterized protein</fullName>
    </submittedName>
</protein>
<name>A0A381YJB0_9ZZZZ</name>
<accession>A0A381YJB0</accession>
<sequence>MYVAVIAGIVIIAFSIFIAYSNEQGIVRGQIFGEELQIIQEDLKKLTHTFDSNVSMFKDGSLTKEEFLKLTRNHIKEMEELVLQYDRLSVPKSFVSSVKLFKLSSESQLESDKQMIEWVDTGDDAKRVRSDSLLQDSFEYEMAALAKYKSAQGQLNP</sequence>
<dbReference type="EMBL" id="UINC01018359">
    <property type="protein sequence ID" value="SVA77055.1"/>
    <property type="molecule type" value="Genomic_DNA"/>
</dbReference>